<dbReference type="GO" id="GO:0003724">
    <property type="term" value="F:RNA helicase activity"/>
    <property type="evidence" value="ECO:0007669"/>
    <property type="project" value="InterPro"/>
</dbReference>
<proteinExistence type="inferred from homology"/>
<dbReference type="InterPro" id="IPR000629">
    <property type="entry name" value="RNA-helicase_DEAD-box_CS"/>
</dbReference>
<dbReference type="PROSITE" id="PS51194">
    <property type="entry name" value="HELICASE_CTER"/>
    <property type="match status" value="1"/>
</dbReference>
<evidence type="ECO:0000259" key="11">
    <source>
        <dbReference type="PROSITE" id="PS51195"/>
    </source>
</evidence>
<dbReference type="GO" id="GO:0005829">
    <property type="term" value="C:cytosol"/>
    <property type="evidence" value="ECO:0007669"/>
    <property type="project" value="TreeGrafter"/>
</dbReference>
<evidence type="ECO:0000259" key="9">
    <source>
        <dbReference type="PROSITE" id="PS51192"/>
    </source>
</evidence>
<dbReference type="PROSITE" id="PS51195">
    <property type="entry name" value="Q_MOTIF"/>
    <property type="match status" value="1"/>
</dbReference>
<comment type="similarity">
    <text evidence="5 7">Belongs to the DEAD box helicase family.</text>
</comment>
<feature type="region of interest" description="Disordered" evidence="8">
    <location>
        <begin position="377"/>
        <end position="428"/>
    </location>
</feature>
<feature type="domain" description="DEAD-box RNA helicase Q" evidence="11">
    <location>
        <begin position="9"/>
        <end position="37"/>
    </location>
</feature>
<dbReference type="PANTHER" id="PTHR47959">
    <property type="entry name" value="ATP-DEPENDENT RNA HELICASE RHLE-RELATED"/>
    <property type="match status" value="1"/>
</dbReference>
<feature type="domain" description="Helicase C-terminal" evidence="10">
    <location>
        <begin position="236"/>
        <end position="381"/>
    </location>
</feature>
<evidence type="ECO:0000256" key="3">
    <source>
        <dbReference type="ARBA" id="ARBA00022806"/>
    </source>
</evidence>
<dbReference type="Proteomes" id="UP000230779">
    <property type="component" value="Unassembled WGS sequence"/>
</dbReference>
<evidence type="ECO:0000256" key="7">
    <source>
        <dbReference type="RuleBase" id="RU000492"/>
    </source>
</evidence>
<feature type="compositionally biased region" description="Basic residues" evidence="8">
    <location>
        <begin position="417"/>
        <end position="428"/>
    </location>
</feature>
<evidence type="ECO:0000256" key="4">
    <source>
        <dbReference type="ARBA" id="ARBA00022840"/>
    </source>
</evidence>
<dbReference type="Pfam" id="PF00271">
    <property type="entry name" value="Helicase_C"/>
    <property type="match status" value="1"/>
</dbReference>
<evidence type="ECO:0000313" key="13">
    <source>
        <dbReference type="Proteomes" id="UP000230779"/>
    </source>
</evidence>
<dbReference type="InterPro" id="IPR050079">
    <property type="entry name" value="DEAD_box_RNA_helicase"/>
</dbReference>
<protein>
    <recommendedName>
        <fullName evidence="14">DEAD/DEAH box helicase</fullName>
    </recommendedName>
</protein>
<evidence type="ECO:0000256" key="1">
    <source>
        <dbReference type="ARBA" id="ARBA00022741"/>
    </source>
</evidence>
<organism evidence="12 13">
    <name type="scientific">Candidatus Kerfeldbacteria bacterium CG_4_10_14_0_8_um_filter_42_10</name>
    <dbReference type="NCBI Taxonomy" id="2014248"/>
    <lineage>
        <taxon>Bacteria</taxon>
        <taxon>Candidatus Kerfeldiibacteriota</taxon>
    </lineage>
</organism>
<dbReference type="CDD" id="cd18787">
    <property type="entry name" value="SF2_C_DEAD"/>
    <property type="match status" value="1"/>
</dbReference>
<dbReference type="SUPFAM" id="SSF52540">
    <property type="entry name" value="P-loop containing nucleoside triphosphate hydrolases"/>
    <property type="match status" value="1"/>
</dbReference>
<dbReference type="Pfam" id="PF00270">
    <property type="entry name" value="DEAD"/>
    <property type="match status" value="1"/>
</dbReference>
<evidence type="ECO:0000256" key="5">
    <source>
        <dbReference type="ARBA" id="ARBA00038437"/>
    </source>
</evidence>
<comment type="caution">
    <text evidence="12">The sequence shown here is derived from an EMBL/GenBank/DDBJ whole genome shotgun (WGS) entry which is preliminary data.</text>
</comment>
<dbReference type="InterPro" id="IPR011545">
    <property type="entry name" value="DEAD/DEAH_box_helicase_dom"/>
</dbReference>
<evidence type="ECO:0000259" key="10">
    <source>
        <dbReference type="PROSITE" id="PS51194"/>
    </source>
</evidence>
<dbReference type="SMART" id="SM00490">
    <property type="entry name" value="HELICc"/>
    <property type="match status" value="1"/>
</dbReference>
<dbReference type="SMART" id="SM00487">
    <property type="entry name" value="DEXDc"/>
    <property type="match status" value="1"/>
</dbReference>
<dbReference type="EMBL" id="PFMD01000028">
    <property type="protein sequence ID" value="PIY96782.1"/>
    <property type="molecule type" value="Genomic_DNA"/>
</dbReference>
<dbReference type="PANTHER" id="PTHR47959:SF13">
    <property type="entry name" value="ATP-DEPENDENT RNA HELICASE RHLE"/>
    <property type="match status" value="1"/>
</dbReference>
<dbReference type="PROSITE" id="PS00039">
    <property type="entry name" value="DEAD_ATP_HELICASE"/>
    <property type="match status" value="1"/>
</dbReference>
<feature type="short sequence motif" description="Q motif" evidence="6">
    <location>
        <begin position="9"/>
        <end position="37"/>
    </location>
</feature>
<keyword evidence="2 7" id="KW-0378">Hydrolase</keyword>
<dbReference type="AlphaFoldDB" id="A0A2M7RJM2"/>
<sequence>MTLLTNENQSFDGLGIAPKILEILDNLKFITPTPIQRQSIPAACEGKDIMGVAQTGTGKTLAFGIPMIQRLAQMKGSKGLVILPTRELAIQVNESLLQIGKSIGLKTAILIGGESPNRQLQALRKNPHVIIATPGRLNDHLEQKNIKLDQVKILVLDEADRMLDMGFVPQINRIVQHVPRNRQTMLFSATMPKEIISLATSYMKLPIRVEVAPSGTISQKVTQELFFVGNSSKLPLLEKVLSEYRGSVLIFSRTKFSAKKIARSLRNVGHSATEIHSNRSLNQRIEAMSGFKLGKYRIMVATDIASRGIDVAGIELVINYDLPKNPEDYVHRIGRTARAGHQGHAISFATPDQSKDVRNIEKLIKTQLLVSPLPKLAAKQAAPNQERPFREFQPSAKHRPSRRFNDGYSSREGSKKFFQRKPRKYKRF</sequence>
<feature type="domain" description="Helicase ATP-binding" evidence="9">
    <location>
        <begin position="40"/>
        <end position="209"/>
    </location>
</feature>
<evidence type="ECO:0000256" key="6">
    <source>
        <dbReference type="PROSITE-ProRule" id="PRU00552"/>
    </source>
</evidence>
<evidence type="ECO:0000256" key="8">
    <source>
        <dbReference type="SAM" id="MobiDB-lite"/>
    </source>
</evidence>
<dbReference type="GO" id="GO:0003676">
    <property type="term" value="F:nucleic acid binding"/>
    <property type="evidence" value="ECO:0007669"/>
    <property type="project" value="InterPro"/>
</dbReference>
<name>A0A2M7RJM2_9BACT</name>
<evidence type="ECO:0000256" key="2">
    <source>
        <dbReference type="ARBA" id="ARBA00022801"/>
    </source>
</evidence>
<keyword evidence="1 7" id="KW-0547">Nucleotide-binding</keyword>
<evidence type="ECO:0008006" key="14">
    <source>
        <dbReference type="Google" id="ProtNLM"/>
    </source>
</evidence>
<gene>
    <name evidence="12" type="ORF">COY66_02975</name>
</gene>
<dbReference type="GO" id="GO:0005524">
    <property type="term" value="F:ATP binding"/>
    <property type="evidence" value="ECO:0007669"/>
    <property type="project" value="UniProtKB-KW"/>
</dbReference>
<dbReference type="InterPro" id="IPR027417">
    <property type="entry name" value="P-loop_NTPase"/>
</dbReference>
<reference evidence="12 13" key="1">
    <citation type="submission" date="2017-09" db="EMBL/GenBank/DDBJ databases">
        <title>Depth-based differentiation of microbial function through sediment-hosted aquifers and enrichment of novel symbionts in the deep terrestrial subsurface.</title>
        <authorList>
            <person name="Probst A.J."/>
            <person name="Ladd B."/>
            <person name="Jarett J.K."/>
            <person name="Geller-Mcgrath D.E."/>
            <person name="Sieber C.M."/>
            <person name="Emerson J.B."/>
            <person name="Anantharaman K."/>
            <person name="Thomas B.C."/>
            <person name="Malmstrom R."/>
            <person name="Stieglmeier M."/>
            <person name="Klingl A."/>
            <person name="Woyke T."/>
            <person name="Ryan C.M."/>
            <person name="Banfield J.F."/>
        </authorList>
    </citation>
    <scope>NUCLEOTIDE SEQUENCE [LARGE SCALE GENOMIC DNA]</scope>
    <source>
        <strain evidence="12">CG_4_10_14_0_8_um_filter_42_10</strain>
    </source>
</reference>
<dbReference type="InterPro" id="IPR001650">
    <property type="entry name" value="Helicase_C-like"/>
</dbReference>
<dbReference type="PROSITE" id="PS51192">
    <property type="entry name" value="HELICASE_ATP_BIND_1"/>
    <property type="match status" value="1"/>
</dbReference>
<dbReference type="InterPro" id="IPR014014">
    <property type="entry name" value="RNA_helicase_DEAD_Q_motif"/>
</dbReference>
<keyword evidence="3 7" id="KW-0347">Helicase</keyword>
<evidence type="ECO:0000313" key="12">
    <source>
        <dbReference type="EMBL" id="PIY96782.1"/>
    </source>
</evidence>
<keyword evidence="4 7" id="KW-0067">ATP-binding</keyword>
<dbReference type="InterPro" id="IPR014001">
    <property type="entry name" value="Helicase_ATP-bd"/>
</dbReference>
<dbReference type="GO" id="GO:0016787">
    <property type="term" value="F:hydrolase activity"/>
    <property type="evidence" value="ECO:0007669"/>
    <property type="project" value="UniProtKB-KW"/>
</dbReference>
<dbReference type="Gene3D" id="3.40.50.300">
    <property type="entry name" value="P-loop containing nucleotide triphosphate hydrolases"/>
    <property type="match status" value="2"/>
</dbReference>
<dbReference type="InterPro" id="IPR044742">
    <property type="entry name" value="DEAD/DEAH_RhlB"/>
</dbReference>
<accession>A0A2M7RJM2</accession>
<dbReference type="CDD" id="cd00268">
    <property type="entry name" value="DEADc"/>
    <property type="match status" value="1"/>
</dbReference>